<dbReference type="Pfam" id="PF03098">
    <property type="entry name" value="An_peroxidase"/>
    <property type="match status" value="2"/>
</dbReference>
<accession>A0A553N894</accession>
<dbReference type="InterPro" id="IPR019791">
    <property type="entry name" value="Haem_peroxidase_animal"/>
</dbReference>
<keyword evidence="2" id="KW-0964">Secreted</keyword>
<dbReference type="STRING" id="6832.A0A553N894"/>
<proteinExistence type="predicted"/>
<protein>
    <submittedName>
        <fullName evidence="6">Uncharacterized protein</fullName>
    </submittedName>
</protein>
<dbReference type="SUPFAM" id="SSF48113">
    <property type="entry name" value="Heme-dependent peroxidases"/>
    <property type="match status" value="2"/>
</dbReference>
<evidence type="ECO:0000313" key="6">
    <source>
        <dbReference type="EMBL" id="TRY61661.1"/>
    </source>
</evidence>
<sequence>MALTSHMFTKFRVAGVAATLTIVVLLHFGPSALASEFDYIQNYEFDFFNEHTLEEILYGDEDQPQGAPRSSASESRRRKRQAQVSSLPQISFREMAAIVSEAEGAIKNRFDLLEPSIYDSDARQLPKSPEWFMSASAKIKILAKNISKVALVSEEATNYIAKKHNLTRDEITFGLPLADVRGTTLGEQCLIKVDYPCQPGKYRAYNGYCNNVQNPNWGVSNRRYLRYIQSDYADGISIPRQRTNGEFLPSPRSVSVAIHTDSFNEHPHLMVIAAIWGEFIYHDAAHTPQMAGYLGQRLKCCDVEFDHFHPECYPIKISTNDPFYGKFGVTCQEYARSATASRTGCTLGPREQINQVTSFIDGSTIYGSSKEEAESLRTFTLGQLKTQFNAHRDELLPPDQNSLDCQDSVGKKCFKSGDVRVNEHPGMVAIHTLWVRQHNQLATQLADLNPHWNDEQIFQETRRIVGAQIQHITFNEYLPTILGKETMDKYSLSPKKMGFYSGYDINTNPGTANSVATAAFRFTTSLLPAIFQYYEQSGSKVKVEKLSEAFYKPFSLYEPQMIDNILRGITKSHSQSEDIHVNGEMTNKMFMNATTGMGLDLVAQIIQQGRGHGLPGYVKWRSFCGLPEVTKFEQLKDIMTVGTIQVLKNTYSSIEDIDLFTGGLAEVPSKGAVVGPTFACLIGRQMFYYKSGDRYWYENDIPPSSFTKEQLNEIRKVSLARIICDNTKTIDFIQPNVFLESDPFLNALMPCSGNSVVQKMNLNGWTTASPRFIVPDNMLLDAIERAKRDVSVIKDREWNLFKSGNTADPKSPTGSSYGFMKPKVQSSEISNTSFVLQFASRRFLDNLLTGEDGERRNRQLQDAEFGNKGIGNLQELMDVLPNIDVSDVMDIPKVFQCDEQTLPCDHTTKYRTLTGWCNNLMFPEYGKSIRAFTRLLAPAYDDGLMSPRSRSVKGRPLPSPRLVSVNIHNDVSAPHVRYSLMMMQWGQFVDHDITHTPVNRGFGDSILECKDCDAKERLHPECLPIPVPEGDPFFPKINITSGKPFCLAFTRSMPGQLTLGFREQMNQITSFYDSSNVYGSDLCEMRELREFQGGRLNTTHQFHGGRDLLPLTTENAECKAKSGFCFEAGDARNSEQPVLTAIHTLFMRLHNQVADELSRLNPQWSDETLYHEARRICGAIQQHITWNEFLPRVLGWNAIKLYELSLLSEGYFHGYDEKCNPTVLNEFASAAFRFGHSLLKPTFKRMDNKYSERGPDLKLADMFFNPDKLHEPGMIDDLVRGVSTTSMETLDQFITEEVTNHLFEDKNTPYSGLDLASLNIQRGRDHGLPGYNLLKRTYDHVDDIDLFTGGLAETPLHGGLVGPTFACIIGIQFRNLRKCDRFWYESGNPLIRFTDSQLAEIRKITLSKVICDTSDEVISIQRANFDIPDPFLNPRVNCDALPGVNLELWKERITCKVNDLSIETGDARRTSPCVMCTCTKEGPLCQSLKIENCFHLAQSFSRQAILQDHVCKVQCAFAFRAFPSVKTGENRIGFS</sequence>
<dbReference type="Proteomes" id="UP000318571">
    <property type="component" value="Chromosome 8"/>
</dbReference>
<keyword evidence="7" id="KW-1185">Reference proteome</keyword>
<dbReference type="EMBL" id="VCGU01000459">
    <property type="protein sequence ID" value="TRY61661.1"/>
    <property type="molecule type" value="Genomic_DNA"/>
</dbReference>
<dbReference type="PRINTS" id="PR00457">
    <property type="entry name" value="ANPEROXIDASE"/>
</dbReference>
<gene>
    <name evidence="6" type="ORF">TCAL_04392</name>
</gene>
<name>A0A553N894_TIGCA</name>
<keyword evidence="3" id="KW-0575">Peroxidase</keyword>
<dbReference type="Gene3D" id="1.10.640.10">
    <property type="entry name" value="Haem peroxidase domain superfamily, animal type"/>
    <property type="match status" value="2"/>
</dbReference>
<comment type="subcellular location">
    <subcellularLocation>
        <location evidence="1">Secreted</location>
    </subcellularLocation>
</comment>
<dbReference type="InterPro" id="IPR037120">
    <property type="entry name" value="Haem_peroxidase_sf_animal"/>
</dbReference>
<keyword evidence="4" id="KW-0732">Signal</keyword>
<evidence type="ECO:0000256" key="3">
    <source>
        <dbReference type="ARBA" id="ARBA00022559"/>
    </source>
</evidence>
<organism evidence="6 7">
    <name type="scientific">Tigriopus californicus</name>
    <name type="common">Marine copepod</name>
    <dbReference type="NCBI Taxonomy" id="6832"/>
    <lineage>
        <taxon>Eukaryota</taxon>
        <taxon>Metazoa</taxon>
        <taxon>Ecdysozoa</taxon>
        <taxon>Arthropoda</taxon>
        <taxon>Crustacea</taxon>
        <taxon>Multicrustacea</taxon>
        <taxon>Hexanauplia</taxon>
        <taxon>Copepoda</taxon>
        <taxon>Harpacticoida</taxon>
        <taxon>Harpacticidae</taxon>
        <taxon>Tigriopus</taxon>
    </lineage>
</organism>
<evidence type="ECO:0000256" key="2">
    <source>
        <dbReference type="ARBA" id="ARBA00022525"/>
    </source>
</evidence>
<evidence type="ECO:0000313" key="7">
    <source>
        <dbReference type="Proteomes" id="UP000318571"/>
    </source>
</evidence>
<dbReference type="OMA" id="YWGSANL"/>
<dbReference type="CDD" id="cd09823">
    <property type="entry name" value="peroxinectin_like"/>
    <property type="match status" value="2"/>
</dbReference>
<feature type="region of interest" description="Disordered" evidence="5">
    <location>
        <begin position="58"/>
        <end position="85"/>
    </location>
</feature>
<evidence type="ECO:0000256" key="5">
    <source>
        <dbReference type="SAM" id="MobiDB-lite"/>
    </source>
</evidence>
<dbReference type="PANTHER" id="PTHR11475:SF134">
    <property type="entry name" value="LD42267P"/>
    <property type="match status" value="1"/>
</dbReference>
<dbReference type="InterPro" id="IPR010255">
    <property type="entry name" value="Haem_peroxidase_sf"/>
</dbReference>
<dbReference type="GO" id="GO:0005576">
    <property type="term" value="C:extracellular region"/>
    <property type="evidence" value="ECO:0007669"/>
    <property type="project" value="UniProtKB-SubCell"/>
</dbReference>
<keyword evidence="3" id="KW-0560">Oxidoreductase</keyword>
<dbReference type="GO" id="GO:0006979">
    <property type="term" value="P:response to oxidative stress"/>
    <property type="evidence" value="ECO:0007669"/>
    <property type="project" value="InterPro"/>
</dbReference>
<reference evidence="6 7" key="1">
    <citation type="journal article" date="2018" name="Nat. Ecol. Evol.">
        <title>Genomic signatures of mitonuclear coevolution across populations of Tigriopus californicus.</title>
        <authorList>
            <person name="Barreto F.S."/>
            <person name="Watson E.T."/>
            <person name="Lima T.G."/>
            <person name="Willett C.S."/>
            <person name="Edmands S."/>
            <person name="Li W."/>
            <person name="Burton R.S."/>
        </authorList>
    </citation>
    <scope>NUCLEOTIDE SEQUENCE [LARGE SCALE GENOMIC DNA]</scope>
    <source>
        <strain evidence="6 7">San Diego</strain>
    </source>
</reference>
<evidence type="ECO:0000256" key="1">
    <source>
        <dbReference type="ARBA" id="ARBA00004613"/>
    </source>
</evidence>
<evidence type="ECO:0000256" key="4">
    <source>
        <dbReference type="ARBA" id="ARBA00022729"/>
    </source>
</evidence>
<dbReference type="GO" id="GO:0004601">
    <property type="term" value="F:peroxidase activity"/>
    <property type="evidence" value="ECO:0007669"/>
    <property type="project" value="UniProtKB-KW"/>
</dbReference>
<dbReference type="FunFam" id="1.10.640.10:FF:000003">
    <property type="entry name" value="chorion peroxidase"/>
    <property type="match status" value="2"/>
</dbReference>
<dbReference type="PANTHER" id="PTHR11475">
    <property type="entry name" value="OXIDASE/PEROXIDASE"/>
    <property type="match status" value="1"/>
</dbReference>
<dbReference type="PROSITE" id="PS50292">
    <property type="entry name" value="PEROXIDASE_3"/>
    <property type="match status" value="2"/>
</dbReference>
<comment type="caution">
    <text evidence="6">The sequence shown here is derived from an EMBL/GenBank/DDBJ whole genome shotgun (WGS) entry which is preliminary data.</text>
</comment>
<dbReference type="GO" id="GO:0020037">
    <property type="term" value="F:heme binding"/>
    <property type="evidence" value="ECO:0007669"/>
    <property type="project" value="InterPro"/>
</dbReference>